<keyword evidence="3" id="KW-1185">Reference proteome</keyword>
<comment type="caution">
    <text evidence="2">The sequence shown here is derived from an EMBL/GenBank/DDBJ whole genome shotgun (WGS) entry which is preliminary data.</text>
</comment>
<evidence type="ECO:0000256" key="1">
    <source>
        <dbReference type="SAM" id="MobiDB-lite"/>
    </source>
</evidence>
<feature type="region of interest" description="Disordered" evidence="1">
    <location>
        <begin position="211"/>
        <end position="234"/>
    </location>
</feature>
<gene>
    <name evidence="2" type="ORF">HYALB_00008260</name>
</gene>
<reference evidence="2" key="1">
    <citation type="submission" date="2021-07" db="EMBL/GenBank/DDBJ databases">
        <authorList>
            <person name="Durling M."/>
        </authorList>
    </citation>
    <scope>NUCLEOTIDE SEQUENCE</scope>
</reference>
<dbReference type="Proteomes" id="UP000701801">
    <property type="component" value="Unassembled WGS sequence"/>
</dbReference>
<dbReference type="OrthoDB" id="245563at2759"/>
<organism evidence="2 3">
    <name type="scientific">Hymenoscyphus albidus</name>
    <dbReference type="NCBI Taxonomy" id="595503"/>
    <lineage>
        <taxon>Eukaryota</taxon>
        <taxon>Fungi</taxon>
        <taxon>Dikarya</taxon>
        <taxon>Ascomycota</taxon>
        <taxon>Pezizomycotina</taxon>
        <taxon>Leotiomycetes</taxon>
        <taxon>Helotiales</taxon>
        <taxon>Helotiaceae</taxon>
        <taxon>Hymenoscyphus</taxon>
    </lineage>
</organism>
<sequence length="463" mass="50839">MGKKHRPPPPSPELVASRIFKPDAGIKQKLSAKFNPATGLATLQYEGSDEVVPTNQLLVQVTSATKGGQKKYIPVVSSWGIFYGRNSPYNLSHCSPNGTSSGSALARGISNVLLNITDENLRPKTAVPIQNVVIRISGPNTYKTLTDDVWHWNMDSDSQWESLIINIHKSLLKVMSESNISVRLQLVDGGQCGGAKHLAEKALNNSEIYQKTNPDTPSPAKAPPISAARTPNSQPGLPWALADTYASSDPGTKNNVERVILRLEYPLGAENEWSRSVQSFLIRRALHQWNGDSDLNETFRSMFGPDSIERVDRERQTLVRQIQALQIHLAGIPDDFAFAGAPDFIKCHATIAEAATVLGKIEKELYWDILNAIHSLYTALIKGNSFRPSGYICHPVPLFGSPGSSSHQSINKLGNLSLRKTSANVRNNNAADLEIAHFIFFELVSKFGTLSFPFFIQTNKSQG</sequence>
<dbReference type="EMBL" id="CAJVRM010000074">
    <property type="protein sequence ID" value="CAG8973560.1"/>
    <property type="molecule type" value="Genomic_DNA"/>
</dbReference>
<name>A0A9N9PZ69_9HELO</name>
<evidence type="ECO:0000313" key="3">
    <source>
        <dbReference type="Proteomes" id="UP000701801"/>
    </source>
</evidence>
<proteinExistence type="predicted"/>
<accession>A0A9N9PZ69</accession>
<evidence type="ECO:0000313" key="2">
    <source>
        <dbReference type="EMBL" id="CAG8973560.1"/>
    </source>
</evidence>
<dbReference type="AlphaFoldDB" id="A0A9N9PZ69"/>
<protein>
    <submittedName>
        <fullName evidence="2">Uncharacterized protein</fullName>
    </submittedName>
</protein>